<dbReference type="PANTHER" id="PTHR48467">
    <property type="entry name" value="GLUTAMATE SYNTHASE 1 [NADH], CHLOROPLASTIC-LIKE"/>
    <property type="match status" value="1"/>
</dbReference>
<dbReference type="Gene3D" id="3.40.50.720">
    <property type="entry name" value="NAD(P)-binding Rossmann-like Domain"/>
    <property type="match status" value="1"/>
</dbReference>
<protein>
    <submittedName>
        <fullName evidence="7">NADPH-ferredoxin reductase FprA</fullName>
        <ecNumber evidence="7">1.18.1.2</ecNumber>
    </submittedName>
</protein>
<keyword evidence="3" id="KW-0274">FAD</keyword>
<keyword evidence="5 7" id="KW-0560">Oxidoreductase</keyword>
<keyword evidence="2" id="KW-0285">Flavoprotein</keyword>
<accession>A0A645BLB3</accession>
<feature type="domain" description="FAD-binding" evidence="6">
    <location>
        <begin position="9"/>
        <end position="39"/>
    </location>
</feature>
<sequence length="445" mass="48866">MSEGMPPATVAIIGAGPTGLFAARELACNGIGSVLFNRDIKPGGLAEYGIYPEKYRLKDGMRMQFNEILNNPNITYFGNVTIGVDQALSLQDLRALGFAAVLVTCGAQGTKWLGLPGEKAAGVYHAKEVVYHYNHLPPYASQELKIGKRAVVVGVGNVMADIVRYLSTLPQVEEITTIARRGLAEVKFEKKELEPIIGHLDVEDFHAEVERISAPMKWICQVPNEEAESILTTYNECPQKALKPIWRLHFLYSPARILTNAQNEVSGIQLEQNSLELHDGEVRAKGSGQLSELPADTIIFAIGDKVNSELGLPMQGIEYAKNPAPLFPIEGNSYEIFDTAHPENEKGIFVAGWARKPSTGLVGLARKDGTYAARAIVNYLQAEPNGHNVDRSGLEMLLHQKGYAPVTTSLLQLLDAAEKEQAALLNLPEFKFDTNEEMLKRMKLT</sequence>
<name>A0A645BLB3_9ZZZZ</name>
<dbReference type="EMBL" id="VSSQ01020968">
    <property type="protein sequence ID" value="MPM66249.1"/>
    <property type="molecule type" value="Genomic_DNA"/>
</dbReference>
<dbReference type="InterPro" id="IPR002938">
    <property type="entry name" value="FAD-bd"/>
</dbReference>
<proteinExistence type="predicted"/>
<evidence type="ECO:0000256" key="4">
    <source>
        <dbReference type="ARBA" id="ARBA00022857"/>
    </source>
</evidence>
<evidence type="ECO:0000259" key="6">
    <source>
        <dbReference type="Pfam" id="PF01494"/>
    </source>
</evidence>
<organism evidence="7">
    <name type="scientific">bioreactor metagenome</name>
    <dbReference type="NCBI Taxonomy" id="1076179"/>
    <lineage>
        <taxon>unclassified sequences</taxon>
        <taxon>metagenomes</taxon>
        <taxon>ecological metagenomes</taxon>
    </lineage>
</organism>
<dbReference type="SUPFAM" id="SSF51971">
    <property type="entry name" value="Nucleotide-binding domain"/>
    <property type="match status" value="1"/>
</dbReference>
<dbReference type="Gene3D" id="3.50.50.60">
    <property type="entry name" value="FAD/NAD(P)-binding domain"/>
    <property type="match status" value="1"/>
</dbReference>
<dbReference type="InterPro" id="IPR055275">
    <property type="entry name" value="Ferredox_Rdtase"/>
</dbReference>
<comment type="caution">
    <text evidence="7">The sequence shown here is derived from an EMBL/GenBank/DDBJ whole genome shotgun (WGS) entry which is preliminary data.</text>
</comment>
<dbReference type="EC" id="1.18.1.2" evidence="7"/>
<reference evidence="7" key="1">
    <citation type="submission" date="2019-08" db="EMBL/GenBank/DDBJ databases">
        <authorList>
            <person name="Kucharzyk K."/>
            <person name="Murdoch R.W."/>
            <person name="Higgins S."/>
            <person name="Loffler F."/>
        </authorList>
    </citation>
    <scope>NUCLEOTIDE SEQUENCE</scope>
</reference>
<dbReference type="PRINTS" id="PR00419">
    <property type="entry name" value="ADXRDTASE"/>
</dbReference>
<keyword evidence="4" id="KW-0521">NADP</keyword>
<dbReference type="GO" id="GO:0004324">
    <property type="term" value="F:ferredoxin-NADP+ reductase activity"/>
    <property type="evidence" value="ECO:0007669"/>
    <property type="project" value="UniProtKB-EC"/>
</dbReference>
<comment type="cofactor">
    <cofactor evidence="1">
        <name>FAD</name>
        <dbReference type="ChEBI" id="CHEBI:57692"/>
    </cofactor>
</comment>
<dbReference type="InterPro" id="IPR036188">
    <property type="entry name" value="FAD/NAD-bd_sf"/>
</dbReference>
<evidence type="ECO:0000256" key="3">
    <source>
        <dbReference type="ARBA" id="ARBA00022827"/>
    </source>
</evidence>
<dbReference type="AlphaFoldDB" id="A0A645BLB3"/>
<dbReference type="Pfam" id="PF01494">
    <property type="entry name" value="FAD_binding_3"/>
    <property type="match status" value="1"/>
</dbReference>
<evidence type="ECO:0000313" key="7">
    <source>
        <dbReference type="EMBL" id="MPM66249.1"/>
    </source>
</evidence>
<evidence type="ECO:0000256" key="2">
    <source>
        <dbReference type="ARBA" id="ARBA00022630"/>
    </source>
</evidence>
<dbReference type="PANTHER" id="PTHR48467:SF1">
    <property type="entry name" value="GLUTAMATE SYNTHASE 1 [NADH], CHLOROPLASTIC-LIKE"/>
    <property type="match status" value="1"/>
</dbReference>
<evidence type="ECO:0000256" key="5">
    <source>
        <dbReference type="ARBA" id="ARBA00023002"/>
    </source>
</evidence>
<dbReference type="GO" id="GO:0071949">
    <property type="term" value="F:FAD binding"/>
    <property type="evidence" value="ECO:0007669"/>
    <property type="project" value="InterPro"/>
</dbReference>
<gene>
    <name evidence="7" type="primary">fprA_13</name>
    <name evidence="7" type="ORF">SDC9_113156</name>
</gene>
<evidence type="ECO:0000256" key="1">
    <source>
        <dbReference type="ARBA" id="ARBA00001974"/>
    </source>
</evidence>